<dbReference type="RefSeq" id="XP_075077709.1">
    <property type="nucleotide sequence ID" value="XM_075221608.1"/>
</dbReference>
<reference evidence="2" key="2">
    <citation type="submission" date="2025-08" db="UniProtKB">
        <authorList>
            <consortium name="RefSeq"/>
        </authorList>
    </citation>
    <scope>IDENTIFICATION</scope>
    <source>
        <tissue evidence="2">Leaf</tissue>
    </source>
</reference>
<proteinExistence type="predicted"/>
<evidence type="ECO:0000313" key="2">
    <source>
        <dbReference type="RefSeq" id="XP_075077709.1"/>
    </source>
</evidence>
<keyword evidence="1" id="KW-1185">Reference proteome</keyword>
<dbReference type="Proteomes" id="UP000790787">
    <property type="component" value="Chromosome 1"/>
</dbReference>
<reference evidence="1" key="1">
    <citation type="journal article" date="2014" name="Nat. Commun.">
        <title>The tobacco genome sequence and its comparison with those of tomato and potato.</title>
        <authorList>
            <person name="Sierro N."/>
            <person name="Battey J.N."/>
            <person name="Ouadi S."/>
            <person name="Bakaher N."/>
            <person name="Bovet L."/>
            <person name="Willig A."/>
            <person name="Goepfert S."/>
            <person name="Peitsch M.C."/>
            <person name="Ivanov N.V."/>
        </authorList>
    </citation>
    <scope>NUCLEOTIDE SEQUENCE [LARGE SCALE GENOMIC DNA]</scope>
</reference>
<sequence length="121" mass="14138">MRFGKKGKLSLRFVGPYRIQSKNNNVAYELDFPATLVSIHPVFHMSMLRQCLRDISKSIPVDEVEVNIPIKFLDSQVQRLRNKDVVSIKVLWRNHDFEEATLEAEEDMKKRYSHMFKGSGI</sequence>
<gene>
    <name evidence="2" type="primary">LOC142164205</name>
</gene>
<protein>
    <submittedName>
        <fullName evidence="2">Uncharacterized protein LOC142164205</fullName>
    </submittedName>
</protein>
<evidence type="ECO:0000313" key="1">
    <source>
        <dbReference type="Proteomes" id="UP000790787"/>
    </source>
</evidence>
<organism evidence="1 2">
    <name type="scientific">Nicotiana tabacum</name>
    <name type="common">Common tobacco</name>
    <dbReference type="NCBI Taxonomy" id="4097"/>
    <lineage>
        <taxon>Eukaryota</taxon>
        <taxon>Viridiplantae</taxon>
        <taxon>Streptophyta</taxon>
        <taxon>Embryophyta</taxon>
        <taxon>Tracheophyta</taxon>
        <taxon>Spermatophyta</taxon>
        <taxon>Magnoliopsida</taxon>
        <taxon>eudicotyledons</taxon>
        <taxon>Gunneridae</taxon>
        <taxon>Pentapetalae</taxon>
        <taxon>asterids</taxon>
        <taxon>lamiids</taxon>
        <taxon>Solanales</taxon>
        <taxon>Solanaceae</taxon>
        <taxon>Nicotianoideae</taxon>
        <taxon>Nicotianeae</taxon>
        <taxon>Nicotiana</taxon>
    </lineage>
</organism>
<accession>A0AC58RYN1</accession>
<name>A0AC58RYN1_TOBAC</name>